<gene>
    <name evidence="3" type="ORF">SDC9_90412</name>
</gene>
<accession>A0A644ZS78</accession>
<dbReference type="InterPro" id="IPR003346">
    <property type="entry name" value="Transposase_20"/>
</dbReference>
<dbReference type="GO" id="GO:0006313">
    <property type="term" value="P:DNA transposition"/>
    <property type="evidence" value="ECO:0007669"/>
    <property type="project" value="InterPro"/>
</dbReference>
<comment type="caution">
    <text evidence="3">The sequence shown here is derived from an EMBL/GenBank/DDBJ whole genome shotgun (WGS) entry which is preliminary data.</text>
</comment>
<evidence type="ECO:0000259" key="1">
    <source>
        <dbReference type="Pfam" id="PF01548"/>
    </source>
</evidence>
<feature type="domain" description="Transposase IS116/IS110/IS902 C-terminal" evidence="2">
    <location>
        <begin position="228"/>
        <end position="307"/>
    </location>
</feature>
<evidence type="ECO:0000313" key="3">
    <source>
        <dbReference type="EMBL" id="MPM43735.1"/>
    </source>
</evidence>
<proteinExistence type="predicted"/>
<name>A0A644ZS78_9ZZZZ</name>
<feature type="domain" description="Transposase IS110-like N-terminal" evidence="1">
    <location>
        <begin position="11"/>
        <end position="161"/>
    </location>
</feature>
<reference evidence="3" key="1">
    <citation type="submission" date="2019-08" db="EMBL/GenBank/DDBJ databases">
        <authorList>
            <person name="Kucharzyk K."/>
            <person name="Murdoch R.W."/>
            <person name="Higgins S."/>
            <person name="Loffler F."/>
        </authorList>
    </citation>
    <scope>NUCLEOTIDE SEQUENCE</scope>
</reference>
<dbReference type="AlphaFoldDB" id="A0A644ZS78"/>
<sequence>MSKAETGRLCVGVDLHKTQFTICALNEDGEYLLEKQYPTKEEGYSEFAREMHRFEEQGCSIELAVETTGNARFLKNRMESEFFAVKVVNTNRFKVITMSTKKTDANDAATLAFYLMKDMLPEAHLCSQTSEEIRRLLKTRSVLVQSMVKIKNQIHGMMLGYGIETKAAQLQSKRKRQELINDLEDHNFSAYTAPSLKVMLKILDDLSAEIKGIEKLLEEMVTSNEDVALLMTVPGIGINTATVIAAYTAELERFEGNYKKFASYVGIIPSVHNSNETTHYGRITKHGPQELRTAFVQAALGMIRLTNVSSEWRIIKEYQRRKGDKGSGRAIIALARKITRIVFVMLSKREGFNPTLMRYEQEIQQTA</sequence>
<dbReference type="GO" id="GO:0003677">
    <property type="term" value="F:DNA binding"/>
    <property type="evidence" value="ECO:0007669"/>
    <property type="project" value="InterPro"/>
</dbReference>
<dbReference type="NCBIfam" id="NF033542">
    <property type="entry name" value="transpos_IS110"/>
    <property type="match status" value="1"/>
</dbReference>
<dbReference type="InterPro" id="IPR047650">
    <property type="entry name" value="Transpos_IS110"/>
</dbReference>
<dbReference type="InterPro" id="IPR002525">
    <property type="entry name" value="Transp_IS110-like_N"/>
</dbReference>
<protein>
    <submittedName>
        <fullName evidence="3">IS110 family transposase ISWpi14</fullName>
    </submittedName>
</protein>
<organism evidence="3">
    <name type="scientific">bioreactor metagenome</name>
    <dbReference type="NCBI Taxonomy" id="1076179"/>
    <lineage>
        <taxon>unclassified sequences</taxon>
        <taxon>metagenomes</taxon>
        <taxon>ecological metagenomes</taxon>
    </lineage>
</organism>
<evidence type="ECO:0000259" key="2">
    <source>
        <dbReference type="Pfam" id="PF02371"/>
    </source>
</evidence>
<dbReference type="EMBL" id="VSSQ01010213">
    <property type="protein sequence ID" value="MPM43735.1"/>
    <property type="molecule type" value="Genomic_DNA"/>
</dbReference>
<dbReference type="PANTHER" id="PTHR33055">
    <property type="entry name" value="TRANSPOSASE FOR INSERTION SEQUENCE ELEMENT IS1111A"/>
    <property type="match status" value="1"/>
</dbReference>
<dbReference type="PANTHER" id="PTHR33055:SF13">
    <property type="entry name" value="TRANSPOSASE"/>
    <property type="match status" value="1"/>
</dbReference>
<dbReference type="GO" id="GO:0004803">
    <property type="term" value="F:transposase activity"/>
    <property type="evidence" value="ECO:0007669"/>
    <property type="project" value="InterPro"/>
</dbReference>
<dbReference type="Pfam" id="PF01548">
    <property type="entry name" value="DEDD_Tnp_IS110"/>
    <property type="match status" value="1"/>
</dbReference>
<dbReference type="Pfam" id="PF02371">
    <property type="entry name" value="Transposase_20"/>
    <property type="match status" value="1"/>
</dbReference>